<evidence type="ECO:0000256" key="7">
    <source>
        <dbReference type="ARBA" id="ARBA00022840"/>
    </source>
</evidence>
<accession>A0A9P9DTX3</accession>
<evidence type="ECO:0000256" key="13">
    <source>
        <dbReference type="SAM" id="MobiDB-lite"/>
    </source>
</evidence>
<evidence type="ECO:0000256" key="12">
    <source>
        <dbReference type="RuleBase" id="RU003651"/>
    </source>
</evidence>
<dbReference type="PROSITE" id="PS00674">
    <property type="entry name" value="AAA"/>
    <property type="match status" value="1"/>
</dbReference>
<dbReference type="InterPro" id="IPR050747">
    <property type="entry name" value="Mitochondrial_chaperone_BCS1"/>
</dbReference>
<evidence type="ECO:0000256" key="1">
    <source>
        <dbReference type="ARBA" id="ARBA00004434"/>
    </source>
</evidence>
<feature type="region of interest" description="Disordered" evidence="13">
    <location>
        <begin position="489"/>
        <end position="531"/>
    </location>
</feature>
<comment type="catalytic activity">
    <reaction evidence="11">
        <text>ATP + H2O = ADP + phosphate + H(+)</text>
        <dbReference type="Rhea" id="RHEA:13065"/>
        <dbReference type="ChEBI" id="CHEBI:15377"/>
        <dbReference type="ChEBI" id="CHEBI:15378"/>
        <dbReference type="ChEBI" id="CHEBI:30616"/>
        <dbReference type="ChEBI" id="CHEBI:43474"/>
        <dbReference type="ChEBI" id="CHEBI:456216"/>
    </reaction>
    <physiologicalReaction direction="left-to-right" evidence="11">
        <dbReference type="Rhea" id="RHEA:13066"/>
    </physiologicalReaction>
</comment>
<dbReference type="AlphaFoldDB" id="A0A9P9DTX3"/>
<keyword evidence="7 12" id="KW-0067">ATP-binding</keyword>
<dbReference type="GO" id="GO:0005524">
    <property type="term" value="F:ATP binding"/>
    <property type="evidence" value="ECO:0007669"/>
    <property type="project" value="UniProtKB-KW"/>
</dbReference>
<evidence type="ECO:0000256" key="4">
    <source>
        <dbReference type="ARBA" id="ARBA00022741"/>
    </source>
</evidence>
<keyword evidence="3 14" id="KW-0812">Transmembrane</keyword>
<dbReference type="SMART" id="SM00382">
    <property type="entry name" value="AAA"/>
    <property type="match status" value="1"/>
</dbReference>
<feature type="transmembrane region" description="Helical" evidence="14">
    <location>
        <begin position="56"/>
        <end position="78"/>
    </location>
</feature>
<keyword evidence="17" id="KW-1185">Reference proteome</keyword>
<keyword evidence="4 12" id="KW-0547">Nucleotide-binding</keyword>
<evidence type="ECO:0000256" key="5">
    <source>
        <dbReference type="ARBA" id="ARBA00022792"/>
    </source>
</evidence>
<keyword evidence="6 16" id="KW-0378">Hydrolase</keyword>
<comment type="similarity">
    <text evidence="2">Belongs to the AAA ATPase family. BCS1 subfamily.</text>
</comment>
<dbReference type="InterPro" id="IPR003960">
    <property type="entry name" value="ATPase_AAA_CS"/>
</dbReference>
<evidence type="ECO:0000256" key="10">
    <source>
        <dbReference type="ARBA" id="ARBA00023136"/>
    </source>
</evidence>
<dbReference type="InterPro" id="IPR027417">
    <property type="entry name" value="P-loop_NTPase"/>
</dbReference>
<reference evidence="16" key="1">
    <citation type="journal article" date="2021" name="Nat. Commun.">
        <title>Genetic determinants of endophytism in the Arabidopsis root mycobiome.</title>
        <authorList>
            <person name="Mesny F."/>
            <person name="Miyauchi S."/>
            <person name="Thiergart T."/>
            <person name="Pickel B."/>
            <person name="Atanasova L."/>
            <person name="Karlsson M."/>
            <person name="Huettel B."/>
            <person name="Barry K.W."/>
            <person name="Haridas S."/>
            <person name="Chen C."/>
            <person name="Bauer D."/>
            <person name="Andreopoulos W."/>
            <person name="Pangilinan J."/>
            <person name="LaButti K."/>
            <person name="Riley R."/>
            <person name="Lipzen A."/>
            <person name="Clum A."/>
            <person name="Drula E."/>
            <person name="Henrissat B."/>
            <person name="Kohler A."/>
            <person name="Grigoriev I.V."/>
            <person name="Martin F.M."/>
            <person name="Hacquard S."/>
        </authorList>
    </citation>
    <scope>NUCLEOTIDE SEQUENCE</scope>
    <source>
        <strain evidence="16">MPI-CAGE-CH-0243</strain>
    </source>
</reference>
<evidence type="ECO:0000256" key="14">
    <source>
        <dbReference type="SAM" id="Phobius"/>
    </source>
</evidence>
<keyword evidence="8 14" id="KW-1133">Transmembrane helix</keyword>
<comment type="subcellular location">
    <subcellularLocation>
        <location evidence="1">Mitochondrion inner membrane</location>
        <topology evidence="1">Single-pass membrane protein</topology>
    </subcellularLocation>
</comment>
<evidence type="ECO:0000256" key="2">
    <source>
        <dbReference type="ARBA" id="ARBA00007448"/>
    </source>
</evidence>
<evidence type="ECO:0000256" key="6">
    <source>
        <dbReference type="ARBA" id="ARBA00022801"/>
    </source>
</evidence>
<evidence type="ECO:0000259" key="15">
    <source>
        <dbReference type="SMART" id="SM00382"/>
    </source>
</evidence>
<dbReference type="PANTHER" id="PTHR23070">
    <property type="entry name" value="BCS1 AAA-TYPE ATPASE"/>
    <property type="match status" value="1"/>
</dbReference>
<name>A0A9P9DTX3_9PLEO</name>
<dbReference type="SUPFAM" id="SSF52540">
    <property type="entry name" value="P-loop containing nucleoside triphosphate hydrolases"/>
    <property type="match status" value="1"/>
</dbReference>
<comment type="caution">
    <text evidence="16">The sequence shown here is derived from an EMBL/GenBank/DDBJ whole genome shotgun (WGS) entry which is preliminary data.</text>
</comment>
<dbReference type="InterPro" id="IPR003959">
    <property type="entry name" value="ATPase_AAA_core"/>
</dbReference>
<dbReference type="Pfam" id="PF00004">
    <property type="entry name" value="AAA"/>
    <property type="match status" value="1"/>
</dbReference>
<evidence type="ECO:0000256" key="11">
    <source>
        <dbReference type="ARBA" id="ARBA00048778"/>
    </source>
</evidence>
<keyword evidence="5" id="KW-0999">Mitochondrion inner membrane</keyword>
<evidence type="ECO:0000256" key="3">
    <source>
        <dbReference type="ARBA" id="ARBA00022692"/>
    </source>
</evidence>
<organism evidence="16 17">
    <name type="scientific">Dendryphion nanum</name>
    <dbReference type="NCBI Taxonomy" id="256645"/>
    <lineage>
        <taxon>Eukaryota</taxon>
        <taxon>Fungi</taxon>
        <taxon>Dikarya</taxon>
        <taxon>Ascomycota</taxon>
        <taxon>Pezizomycotina</taxon>
        <taxon>Dothideomycetes</taxon>
        <taxon>Pleosporomycetidae</taxon>
        <taxon>Pleosporales</taxon>
        <taxon>Torulaceae</taxon>
        <taxon>Dendryphion</taxon>
    </lineage>
</organism>
<dbReference type="InterPro" id="IPR057495">
    <property type="entry name" value="AAA_lid_BCS1"/>
</dbReference>
<sequence>MAQPVRIISMNSIMDHALAIANPTELPSGYGPLYRVLQGTIISVLGYRVDRPARKITLVIGALSGLHLVWTLVSPAILQRITNSFEVPFSDESATDIAEWLKNNGSGSADQHVRLQDHGEGRDKLSVALNEERIVGETALTSGWFFFESRPLIFKIINSPSPASSSLHASERQERRSIQIRSFGTSGRLLARFLKEVRSESKDFVDKVMVYGVVPEGRRVNFEGRHVPKRPLNTIDLDEAIKADLLDYIATFRTDAAEYARRGIPWRRGYLFHGPPGTGKSSTARALASHVDAGLWQIDLGKVPDDASLAQLFQNPFSGDILLLEDIDAAGIVREETMRSKSKKGKGKDGGAGNVTLQGLINALDSSLGLAEGVIVIMTTNNPEGLDPALLRDGRMDKKVELGYVTHEVAVSIFKRMFDRNIDPKTLETLAENFANKLPDRKLTPAEVQGFCLRSKTPEAAILKAESWAASVVAARKAGKNIVELGYKPTTARNESDDGSDDESDDKSDDDAIDLSDDGLEGGEEDASSDDDDFFIRRFDRKGRPLILC</sequence>
<dbReference type="EMBL" id="JAGMWT010000007">
    <property type="protein sequence ID" value="KAH7125213.1"/>
    <property type="molecule type" value="Genomic_DNA"/>
</dbReference>
<feature type="compositionally biased region" description="Acidic residues" evidence="13">
    <location>
        <begin position="497"/>
        <end position="531"/>
    </location>
</feature>
<dbReference type="GO" id="GO:0005743">
    <property type="term" value="C:mitochondrial inner membrane"/>
    <property type="evidence" value="ECO:0007669"/>
    <property type="project" value="UniProtKB-SubCell"/>
</dbReference>
<dbReference type="Pfam" id="PF08740">
    <property type="entry name" value="BCS1_N"/>
    <property type="match status" value="1"/>
</dbReference>
<evidence type="ECO:0000313" key="16">
    <source>
        <dbReference type="EMBL" id="KAH7125213.1"/>
    </source>
</evidence>
<dbReference type="GO" id="GO:0016887">
    <property type="term" value="F:ATP hydrolysis activity"/>
    <property type="evidence" value="ECO:0007669"/>
    <property type="project" value="InterPro"/>
</dbReference>
<protein>
    <submittedName>
        <fullName evidence="16">P-loop containing nucleoside triphosphate hydrolase protein</fullName>
    </submittedName>
</protein>
<dbReference type="Proteomes" id="UP000700596">
    <property type="component" value="Unassembled WGS sequence"/>
</dbReference>
<keyword evidence="10 14" id="KW-0472">Membrane</keyword>
<gene>
    <name evidence="16" type="ORF">B0J11DRAFT_506072</name>
</gene>
<dbReference type="InterPro" id="IPR003593">
    <property type="entry name" value="AAA+_ATPase"/>
</dbReference>
<dbReference type="Gene3D" id="3.40.50.300">
    <property type="entry name" value="P-loop containing nucleotide triphosphate hydrolases"/>
    <property type="match status" value="1"/>
</dbReference>
<dbReference type="Pfam" id="PF25426">
    <property type="entry name" value="AAA_lid_BCS1"/>
    <property type="match status" value="1"/>
</dbReference>
<evidence type="ECO:0000256" key="8">
    <source>
        <dbReference type="ARBA" id="ARBA00022989"/>
    </source>
</evidence>
<evidence type="ECO:0000313" key="17">
    <source>
        <dbReference type="Proteomes" id="UP000700596"/>
    </source>
</evidence>
<dbReference type="OrthoDB" id="10251412at2759"/>
<keyword evidence="9" id="KW-0496">Mitochondrion</keyword>
<proteinExistence type="inferred from homology"/>
<evidence type="ECO:0000256" key="9">
    <source>
        <dbReference type="ARBA" id="ARBA00023128"/>
    </source>
</evidence>
<dbReference type="InterPro" id="IPR014851">
    <property type="entry name" value="BCS1_N"/>
</dbReference>
<feature type="domain" description="AAA+ ATPase" evidence="15">
    <location>
        <begin position="266"/>
        <end position="406"/>
    </location>
</feature>